<dbReference type="RefSeq" id="WP_243798107.1">
    <property type="nucleotide sequence ID" value="NZ_CP094669.1"/>
</dbReference>
<reference evidence="3 4" key="1">
    <citation type="submission" date="2022-03" db="EMBL/GenBank/DDBJ databases">
        <title>Hymenobactersp. isolated from the air.</title>
        <authorList>
            <person name="Won M."/>
            <person name="Kwon S.-W."/>
        </authorList>
    </citation>
    <scope>NUCLEOTIDE SEQUENCE [LARGE SCALE GENOMIC DNA]</scope>
    <source>
        <strain evidence="3 4">KACC 21982</strain>
    </source>
</reference>
<organism evidence="3 4">
    <name type="scientific">Hymenobacter tibetensis</name>
    <dbReference type="NCBI Taxonomy" id="497967"/>
    <lineage>
        <taxon>Bacteria</taxon>
        <taxon>Pseudomonadati</taxon>
        <taxon>Bacteroidota</taxon>
        <taxon>Cytophagia</taxon>
        <taxon>Cytophagales</taxon>
        <taxon>Hymenobacteraceae</taxon>
        <taxon>Hymenobacter</taxon>
    </lineage>
</organism>
<gene>
    <name evidence="3" type="ORF">MTX78_21165</name>
</gene>
<feature type="compositionally biased region" description="Low complexity" evidence="1">
    <location>
        <begin position="129"/>
        <end position="140"/>
    </location>
</feature>
<keyword evidence="2" id="KW-0732">Signal</keyword>
<feature type="chain" id="PRO_5046800164" description="DUF4890 domain-containing protein" evidence="2">
    <location>
        <begin position="21"/>
        <end position="140"/>
    </location>
</feature>
<feature type="signal peptide" evidence="2">
    <location>
        <begin position="1"/>
        <end position="20"/>
    </location>
</feature>
<evidence type="ECO:0008006" key="5">
    <source>
        <dbReference type="Google" id="ProtNLM"/>
    </source>
</evidence>
<dbReference type="EMBL" id="CP094669">
    <property type="protein sequence ID" value="UOG74614.1"/>
    <property type="molecule type" value="Genomic_DNA"/>
</dbReference>
<evidence type="ECO:0000313" key="3">
    <source>
        <dbReference type="EMBL" id="UOG74614.1"/>
    </source>
</evidence>
<proteinExistence type="predicted"/>
<evidence type="ECO:0000313" key="4">
    <source>
        <dbReference type="Proteomes" id="UP000831113"/>
    </source>
</evidence>
<name>A0ABY4CWH2_9BACT</name>
<protein>
    <recommendedName>
        <fullName evidence="5">DUF4890 domain-containing protein</fullName>
    </recommendedName>
</protein>
<accession>A0ABY4CWH2</accession>
<evidence type="ECO:0000256" key="1">
    <source>
        <dbReference type="SAM" id="MobiDB-lite"/>
    </source>
</evidence>
<sequence length="140" mass="15506">MLLSRSLLALCLLATLTVGCARRNKNIPTAKSTAAASATPAPIVAPTAARDFTDEVTEELKLRPDQQQRMRAILTSFSEQANAAQKQYGSNRTALTAELKRLNTASQKQLQEVLTPEQYKQLINKQRQKQAQAQSRRPTQ</sequence>
<dbReference type="PROSITE" id="PS51257">
    <property type="entry name" value="PROKAR_LIPOPROTEIN"/>
    <property type="match status" value="1"/>
</dbReference>
<dbReference type="Proteomes" id="UP000831113">
    <property type="component" value="Chromosome"/>
</dbReference>
<evidence type="ECO:0000256" key="2">
    <source>
        <dbReference type="SAM" id="SignalP"/>
    </source>
</evidence>
<keyword evidence="4" id="KW-1185">Reference proteome</keyword>
<feature type="region of interest" description="Disordered" evidence="1">
    <location>
        <begin position="121"/>
        <end position="140"/>
    </location>
</feature>